<evidence type="ECO:0000313" key="2">
    <source>
        <dbReference type="EMBL" id="KAF6232225.1"/>
    </source>
</evidence>
<protein>
    <submittedName>
        <fullName evidence="2">Uncharacterized protein</fullName>
    </submittedName>
</protein>
<gene>
    <name evidence="2" type="ORF">HO173_009608</name>
</gene>
<evidence type="ECO:0000256" key="1">
    <source>
        <dbReference type="SAM" id="MobiDB-lite"/>
    </source>
</evidence>
<dbReference type="RefSeq" id="XP_037161654.1">
    <property type="nucleotide sequence ID" value="XM_037311498.1"/>
</dbReference>
<evidence type="ECO:0000313" key="3">
    <source>
        <dbReference type="Proteomes" id="UP000578531"/>
    </source>
</evidence>
<dbReference type="OrthoDB" id="10386055at2759"/>
<name>A0A8H6FPD5_9LECA</name>
<organism evidence="2 3">
    <name type="scientific">Letharia columbiana</name>
    <dbReference type="NCBI Taxonomy" id="112416"/>
    <lineage>
        <taxon>Eukaryota</taxon>
        <taxon>Fungi</taxon>
        <taxon>Dikarya</taxon>
        <taxon>Ascomycota</taxon>
        <taxon>Pezizomycotina</taxon>
        <taxon>Lecanoromycetes</taxon>
        <taxon>OSLEUM clade</taxon>
        <taxon>Lecanoromycetidae</taxon>
        <taxon>Lecanorales</taxon>
        <taxon>Lecanorineae</taxon>
        <taxon>Parmeliaceae</taxon>
        <taxon>Letharia</taxon>
    </lineage>
</organism>
<dbReference type="EMBL" id="JACCJC010000050">
    <property type="protein sequence ID" value="KAF6232225.1"/>
    <property type="molecule type" value="Genomic_DNA"/>
</dbReference>
<dbReference type="GeneID" id="59291259"/>
<dbReference type="AlphaFoldDB" id="A0A8H6FPD5"/>
<feature type="compositionally biased region" description="Polar residues" evidence="1">
    <location>
        <begin position="39"/>
        <end position="50"/>
    </location>
</feature>
<keyword evidence="3" id="KW-1185">Reference proteome</keyword>
<proteinExistence type="predicted"/>
<comment type="caution">
    <text evidence="2">The sequence shown here is derived from an EMBL/GenBank/DDBJ whole genome shotgun (WGS) entry which is preliminary data.</text>
</comment>
<sequence length="73" mass="8795">MPWLGKEPEKLPKLSADTLARYGGQKHSALDDWYRTPQTHEQLAVNGSSARSDRTWEREREMEWRRAEERRRR</sequence>
<dbReference type="Proteomes" id="UP000578531">
    <property type="component" value="Unassembled WGS sequence"/>
</dbReference>
<reference evidence="2 3" key="1">
    <citation type="journal article" date="2020" name="Genomics">
        <title>Complete, high-quality genomes from long-read metagenomic sequencing of two wolf lichen thalli reveals enigmatic genome architecture.</title>
        <authorList>
            <person name="McKenzie S.K."/>
            <person name="Walston R.F."/>
            <person name="Allen J.L."/>
        </authorList>
    </citation>
    <scope>NUCLEOTIDE SEQUENCE [LARGE SCALE GENOMIC DNA]</scope>
    <source>
        <strain evidence="2">WasteWater2</strain>
    </source>
</reference>
<accession>A0A8H6FPD5</accession>
<feature type="region of interest" description="Disordered" evidence="1">
    <location>
        <begin position="39"/>
        <end position="58"/>
    </location>
</feature>